<dbReference type="GO" id="GO:0005774">
    <property type="term" value="C:vacuolar membrane"/>
    <property type="evidence" value="ECO:0007669"/>
    <property type="project" value="UniProtKB-ARBA"/>
</dbReference>
<evidence type="ECO:0000256" key="5">
    <source>
        <dbReference type="ARBA" id="ARBA00023065"/>
    </source>
</evidence>
<evidence type="ECO:0000256" key="2">
    <source>
        <dbReference type="ARBA" id="ARBA00022448"/>
    </source>
</evidence>
<dbReference type="GO" id="GO:0012505">
    <property type="term" value="C:endomembrane system"/>
    <property type="evidence" value="ECO:0007669"/>
    <property type="project" value="UniProtKB-SubCell"/>
</dbReference>
<feature type="transmembrane region" description="Helical" evidence="7">
    <location>
        <begin position="26"/>
        <end position="46"/>
    </location>
</feature>
<evidence type="ECO:0000259" key="8">
    <source>
        <dbReference type="Pfam" id="PF01699"/>
    </source>
</evidence>
<comment type="subcellular location">
    <subcellularLocation>
        <location evidence="1">Endomembrane system</location>
        <topology evidence="1">Multi-pass membrane protein</topology>
    </subcellularLocation>
</comment>
<dbReference type="KEGG" id="acan:ACA1_160740"/>
<dbReference type="Gene3D" id="1.20.1420.30">
    <property type="entry name" value="NCX, central ion-binding region"/>
    <property type="match status" value="1"/>
</dbReference>
<dbReference type="InterPro" id="IPR004713">
    <property type="entry name" value="CaH_exchang"/>
</dbReference>
<evidence type="ECO:0000256" key="7">
    <source>
        <dbReference type="SAM" id="Phobius"/>
    </source>
</evidence>
<dbReference type="GeneID" id="14911496"/>
<reference evidence="9 10" key="1">
    <citation type="journal article" date="2013" name="Genome Biol.">
        <title>Genome of Acanthamoeba castellanii highlights extensive lateral gene transfer and early evolution of tyrosine kinase signaling.</title>
        <authorList>
            <person name="Clarke M."/>
            <person name="Lohan A.J."/>
            <person name="Liu B."/>
            <person name="Lagkouvardos I."/>
            <person name="Roy S."/>
            <person name="Zafar N."/>
            <person name="Bertelli C."/>
            <person name="Schilde C."/>
            <person name="Kianianmomeni A."/>
            <person name="Burglin T.R."/>
            <person name="Frech C."/>
            <person name="Turcotte B."/>
            <person name="Kopec K.O."/>
            <person name="Synnott J.M."/>
            <person name="Choo C."/>
            <person name="Paponov I."/>
            <person name="Finkler A."/>
            <person name="Soon Heng Tan C."/>
            <person name="Hutchins A.P."/>
            <person name="Weinmeier T."/>
            <person name="Rattei T."/>
            <person name="Chu J.S."/>
            <person name="Gimenez G."/>
            <person name="Irimia M."/>
            <person name="Rigden D.J."/>
            <person name="Fitzpatrick D.A."/>
            <person name="Lorenzo-Morales J."/>
            <person name="Bateman A."/>
            <person name="Chiu C.H."/>
            <person name="Tang P."/>
            <person name="Hegemann P."/>
            <person name="Fromm H."/>
            <person name="Raoult D."/>
            <person name="Greub G."/>
            <person name="Miranda-Saavedra D."/>
            <person name="Chen N."/>
            <person name="Nash P."/>
            <person name="Ginger M.L."/>
            <person name="Horn M."/>
            <person name="Schaap P."/>
            <person name="Caler L."/>
            <person name="Loftus B."/>
        </authorList>
    </citation>
    <scope>NUCLEOTIDE SEQUENCE [LARGE SCALE GENOMIC DNA]</scope>
    <source>
        <strain evidence="9 10">Neff</strain>
    </source>
</reference>
<dbReference type="EMBL" id="KB008161">
    <property type="protein sequence ID" value="ELR11078.1"/>
    <property type="molecule type" value="Genomic_DNA"/>
</dbReference>
<keyword evidence="4 7" id="KW-1133">Transmembrane helix</keyword>
<dbReference type="RefSeq" id="XP_004333091.1">
    <property type="nucleotide sequence ID" value="XM_004333043.1"/>
</dbReference>
<keyword evidence="6 7" id="KW-0472">Membrane</keyword>
<keyword evidence="2" id="KW-0813">Transport</keyword>
<dbReference type="OrthoDB" id="16982at2759"/>
<feature type="transmembrane region" description="Helical" evidence="7">
    <location>
        <begin position="202"/>
        <end position="221"/>
    </location>
</feature>
<proteinExistence type="predicted"/>
<dbReference type="InterPro" id="IPR004837">
    <property type="entry name" value="NaCa_Exmemb"/>
</dbReference>
<name>L8GEF8_ACACF</name>
<evidence type="ECO:0000313" key="9">
    <source>
        <dbReference type="EMBL" id="ELR11078.1"/>
    </source>
</evidence>
<dbReference type="GO" id="GO:0006874">
    <property type="term" value="P:intracellular calcium ion homeostasis"/>
    <property type="evidence" value="ECO:0007669"/>
    <property type="project" value="TreeGrafter"/>
</dbReference>
<dbReference type="PANTHER" id="PTHR31503:SF10">
    <property type="entry name" value="VNX1 PROTEIN"/>
    <property type="match status" value="1"/>
</dbReference>
<dbReference type="Proteomes" id="UP000011083">
    <property type="component" value="Unassembled WGS sequence"/>
</dbReference>
<dbReference type="Pfam" id="PF01699">
    <property type="entry name" value="Na_Ca_ex"/>
    <property type="match status" value="1"/>
</dbReference>
<keyword evidence="3 7" id="KW-0812">Transmembrane</keyword>
<evidence type="ECO:0000256" key="3">
    <source>
        <dbReference type="ARBA" id="ARBA00022692"/>
    </source>
</evidence>
<keyword evidence="10" id="KW-1185">Reference proteome</keyword>
<feature type="transmembrane region" description="Helical" evidence="7">
    <location>
        <begin position="144"/>
        <end position="166"/>
    </location>
</feature>
<dbReference type="AlphaFoldDB" id="L8GEF8"/>
<evidence type="ECO:0000256" key="4">
    <source>
        <dbReference type="ARBA" id="ARBA00022989"/>
    </source>
</evidence>
<sequence>MACTGCLAGKIEYKDNQRFQDKGEPLIYCVAAILPFAYLVGLLFTLKTHSHLFENPEEEEGEGGGHEGPEWPVWKAVVVLLISITLFSLIAEEMIKAIEPTLDAIGIEQAFAGATVMALVPSSAEYVNAITFAMHNNVALSLEIGSSSAVQICLLMLPVLVGWSAIVDHDVSILMFPMFMVFAIIFAVIIVNYLSIEGKANYFKGCALVIVYILFIVGLFFQ</sequence>
<protein>
    <submittedName>
        <fullName evidence="9">Sodium/calcium exchanger protein</fullName>
    </submittedName>
</protein>
<keyword evidence="5" id="KW-0406">Ion transport</keyword>
<evidence type="ECO:0000256" key="6">
    <source>
        <dbReference type="ARBA" id="ARBA00023136"/>
    </source>
</evidence>
<gene>
    <name evidence="9" type="ORF">ACA1_160740</name>
</gene>
<feature type="transmembrane region" description="Helical" evidence="7">
    <location>
        <begin position="73"/>
        <end position="90"/>
    </location>
</feature>
<feature type="domain" description="Sodium/calcium exchanger membrane region" evidence="8">
    <location>
        <begin position="76"/>
        <end position="220"/>
    </location>
</feature>
<dbReference type="PANTHER" id="PTHR31503">
    <property type="entry name" value="VACUOLAR CALCIUM ION TRANSPORTER"/>
    <property type="match status" value="1"/>
</dbReference>
<organism evidence="9 10">
    <name type="scientific">Acanthamoeba castellanii (strain ATCC 30010 / Neff)</name>
    <dbReference type="NCBI Taxonomy" id="1257118"/>
    <lineage>
        <taxon>Eukaryota</taxon>
        <taxon>Amoebozoa</taxon>
        <taxon>Discosea</taxon>
        <taxon>Longamoebia</taxon>
        <taxon>Centramoebida</taxon>
        <taxon>Acanthamoebidae</taxon>
        <taxon>Acanthamoeba</taxon>
    </lineage>
</organism>
<accession>L8GEF8</accession>
<evidence type="ECO:0000256" key="1">
    <source>
        <dbReference type="ARBA" id="ARBA00004127"/>
    </source>
</evidence>
<dbReference type="VEuPathDB" id="AmoebaDB:ACA1_160740"/>
<evidence type="ECO:0000313" key="10">
    <source>
        <dbReference type="Proteomes" id="UP000011083"/>
    </source>
</evidence>
<feature type="transmembrane region" description="Helical" evidence="7">
    <location>
        <begin position="173"/>
        <end position="196"/>
    </location>
</feature>
<dbReference type="InterPro" id="IPR044880">
    <property type="entry name" value="NCX_ion-bd_dom_sf"/>
</dbReference>
<dbReference type="GO" id="GO:0015369">
    <property type="term" value="F:calcium:proton antiporter activity"/>
    <property type="evidence" value="ECO:0007669"/>
    <property type="project" value="TreeGrafter"/>
</dbReference>